<dbReference type="SUPFAM" id="SSF56935">
    <property type="entry name" value="Porins"/>
    <property type="match status" value="1"/>
</dbReference>
<dbReference type="OrthoDB" id="748007at2"/>
<dbReference type="AlphaFoldDB" id="A0A4V3A005"/>
<dbReference type="Gene3D" id="2.40.160.60">
    <property type="entry name" value="Outer membrane protein transport protein (OMPP1/FadL/TodX)"/>
    <property type="match status" value="1"/>
</dbReference>
<evidence type="ECO:0000313" key="3">
    <source>
        <dbReference type="Proteomes" id="UP000295668"/>
    </source>
</evidence>
<keyword evidence="1" id="KW-0732">Signal</keyword>
<reference evidence="2 3" key="1">
    <citation type="submission" date="2019-02" db="EMBL/GenBank/DDBJ databases">
        <title>Pedobacter sp. nov., a novel speices isolated from soil of pinguins habitat in Antarcitica.</title>
        <authorList>
            <person name="He R.-H."/>
        </authorList>
    </citation>
    <scope>NUCLEOTIDE SEQUENCE [LARGE SCALE GENOMIC DNA]</scope>
    <source>
        <strain evidence="2 3">E01020</strain>
    </source>
</reference>
<evidence type="ECO:0000256" key="1">
    <source>
        <dbReference type="SAM" id="SignalP"/>
    </source>
</evidence>
<name>A0A4V3A005_9SPHI</name>
<feature type="signal peptide" evidence="1">
    <location>
        <begin position="1"/>
        <end position="18"/>
    </location>
</feature>
<sequence>MKIFSFLLIFFSASTLFAQNNLGARLTAMGNNSAAVTDVWSLQGNPSGISSIKEITASINYAKYLFSNEVSNQSFAFVVPFKNNFAGISFQRYGFSAYNENKVGFAYAKKFGDKFTTAINLNYHQLKISNYGSSKGFSVDVGLLFQLNKQLILGAFVANPSQQSFDTSEILAKIPTSLNIGASYLASDKVLIATTISKILKESIDVKVGIDYKIVEFFCLRGGLSANPFKQYVGFGVNYQKFFLDFATIYEANLGYARKFYEDVFF</sequence>
<gene>
    <name evidence="2" type="ORF">EZJ43_12195</name>
</gene>
<comment type="caution">
    <text evidence="2">The sequence shown here is derived from an EMBL/GenBank/DDBJ whole genome shotgun (WGS) entry which is preliminary data.</text>
</comment>
<keyword evidence="3" id="KW-1185">Reference proteome</keyword>
<proteinExistence type="predicted"/>
<accession>A0A4V3A005</accession>
<dbReference type="Proteomes" id="UP000295668">
    <property type="component" value="Unassembled WGS sequence"/>
</dbReference>
<evidence type="ECO:0000313" key="2">
    <source>
        <dbReference type="EMBL" id="TDG35773.1"/>
    </source>
</evidence>
<protein>
    <recommendedName>
        <fullName evidence="4">PorV/PorQ family protein</fullName>
    </recommendedName>
</protein>
<feature type="chain" id="PRO_5020637933" description="PorV/PorQ family protein" evidence="1">
    <location>
        <begin position="19"/>
        <end position="266"/>
    </location>
</feature>
<dbReference type="RefSeq" id="WP_133262995.1">
    <property type="nucleotide sequence ID" value="NZ_SJCY01000008.1"/>
</dbReference>
<evidence type="ECO:0008006" key="4">
    <source>
        <dbReference type="Google" id="ProtNLM"/>
    </source>
</evidence>
<dbReference type="EMBL" id="SJCY01000008">
    <property type="protein sequence ID" value="TDG35773.1"/>
    <property type="molecule type" value="Genomic_DNA"/>
</dbReference>
<organism evidence="2 3">
    <name type="scientific">Pedobacter changchengzhani</name>
    <dbReference type="NCBI Taxonomy" id="2529274"/>
    <lineage>
        <taxon>Bacteria</taxon>
        <taxon>Pseudomonadati</taxon>
        <taxon>Bacteroidota</taxon>
        <taxon>Sphingobacteriia</taxon>
        <taxon>Sphingobacteriales</taxon>
        <taxon>Sphingobacteriaceae</taxon>
        <taxon>Pedobacter</taxon>
    </lineage>
</organism>